<accession>G2WUN2</accession>
<organism evidence="2 3">
    <name type="scientific">Verticillium dahliae (strain VdLs.17 / ATCC MYA-4575 / FGSC 10137)</name>
    <name type="common">Verticillium wilt</name>
    <dbReference type="NCBI Taxonomy" id="498257"/>
    <lineage>
        <taxon>Eukaryota</taxon>
        <taxon>Fungi</taxon>
        <taxon>Dikarya</taxon>
        <taxon>Ascomycota</taxon>
        <taxon>Pezizomycotina</taxon>
        <taxon>Sordariomycetes</taxon>
        <taxon>Hypocreomycetidae</taxon>
        <taxon>Glomerellales</taxon>
        <taxon>Plectosphaerellaceae</taxon>
        <taxon>Verticillium</taxon>
    </lineage>
</organism>
<dbReference type="Proteomes" id="UP000001611">
    <property type="component" value="Chromosome 1"/>
</dbReference>
<feature type="compositionally biased region" description="Polar residues" evidence="1">
    <location>
        <begin position="109"/>
        <end position="127"/>
    </location>
</feature>
<dbReference type="RefSeq" id="XP_009648686.1">
    <property type="nucleotide sequence ID" value="XM_009650391.1"/>
</dbReference>
<feature type="region of interest" description="Disordered" evidence="1">
    <location>
        <begin position="102"/>
        <end position="162"/>
    </location>
</feature>
<dbReference type="GeneID" id="20702968"/>
<evidence type="ECO:0000313" key="2">
    <source>
        <dbReference type="EMBL" id="EGY17823.1"/>
    </source>
</evidence>
<dbReference type="InParanoid" id="G2WUN2"/>
<dbReference type="EMBL" id="DS572696">
    <property type="protein sequence ID" value="EGY17823.1"/>
    <property type="molecule type" value="Genomic_DNA"/>
</dbReference>
<dbReference type="HOGENOM" id="CLU_1636720_0_0_1"/>
<evidence type="ECO:0000256" key="1">
    <source>
        <dbReference type="SAM" id="MobiDB-lite"/>
    </source>
</evidence>
<evidence type="ECO:0000313" key="3">
    <source>
        <dbReference type="Proteomes" id="UP000001611"/>
    </source>
</evidence>
<dbReference type="AlphaFoldDB" id="G2WUN2"/>
<sequence>MDVPPAAMVAAAVVAAAMVVAAMVVAAKVVAAKNDLSSGLQRCPVPGVHHETPWTDHEPHRDPLTTIQVPRAPSTPPLRGSLHELDGHSEHHMAREPTTHCSLPAAHCTQPTAHSPHSSARRGQQPTKQPPLRLRRQERGLFPSQRMNDLQFVTHPGADACA</sequence>
<dbReference type="KEGG" id="vda:VDAG_01505"/>
<proteinExistence type="predicted"/>
<reference evidence="2 3" key="1">
    <citation type="submission" date="2008-03" db="EMBL/GenBank/DDBJ databases">
        <title>The Genome Sequence of Verticillium dahliae VdLs.17.</title>
        <authorList>
            <consortium name="The Broad Institute Genome Sequencing Platform"/>
            <person name="Ma L.-J.J."/>
            <person name="Klosterman S.J."/>
            <person name="Subbarao K."/>
            <person name="Dobinson K."/>
            <person name="Veronese P."/>
            <person name="Kang S."/>
            <person name="Gold S.E."/>
            <person name="Young S."/>
            <person name="Jaffe D."/>
            <person name="Gnerre S."/>
            <person name="Berlin A."/>
            <person name="Heiman D."/>
            <person name="Hepburn T."/>
            <person name="Sykes S."/>
            <person name="Alvarado L."/>
            <person name="Kodira C.D."/>
            <person name="Lander E."/>
            <person name="Galagan J."/>
            <person name="Nusbaum C."/>
            <person name="Birren B."/>
        </authorList>
    </citation>
    <scope>NUCLEOTIDE SEQUENCE [LARGE SCALE GENOMIC DNA]</scope>
    <source>
        <strain evidence="3">VdLs.17 / ATCC MYA-4575 / FGSC 10137</strain>
    </source>
</reference>
<name>G2WUN2_VERDV</name>
<gene>
    <name evidence="2" type="ORF">VDAG_01505</name>
</gene>
<keyword evidence="3" id="KW-1185">Reference proteome</keyword>
<protein>
    <submittedName>
        <fullName evidence="2">Uncharacterized protein</fullName>
    </submittedName>
</protein>